<dbReference type="Pfam" id="PF17032">
    <property type="entry name" value="Zn_ribbon_15"/>
    <property type="match status" value="1"/>
</dbReference>
<sequence length="85" mass="9519">MLLIFGTTLRDRVLAVVSFVCEYCRTPASQEVIESATRFSVFFIPLFTVSRRYVVVCSNCGGTTALTREQATHGLEWAARNRQVA</sequence>
<accession>A0A4Q7M8Z5</accession>
<proteinExistence type="predicted"/>
<dbReference type="AlphaFoldDB" id="A0A4Q7M8Z5"/>
<dbReference type="InterPro" id="IPR031493">
    <property type="entry name" value="Zinc_ribbon_15"/>
</dbReference>
<reference evidence="2 3" key="1">
    <citation type="submission" date="2019-02" db="EMBL/GenBank/DDBJ databases">
        <title>Genomic Encyclopedia of Type Strains, Phase IV (KMG-IV): sequencing the most valuable type-strain genomes for metagenomic binning, comparative biology and taxonomic classification.</title>
        <authorList>
            <person name="Goeker M."/>
        </authorList>
    </citation>
    <scope>NUCLEOTIDE SEQUENCE [LARGE SCALE GENOMIC DNA]</scope>
    <source>
        <strain evidence="2 3">DSM 43045</strain>
    </source>
</reference>
<gene>
    <name evidence="2" type="ORF">EV187_3586</name>
</gene>
<protein>
    <submittedName>
        <fullName evidence="2">Zinc ribbon family protein</fullName>
    </submittedName>
</protein>
<name>A0A4Q7M8Z5_9MICO</name>
<evidence type="ECO:0000313" key="2">
    <source>
        <dbReference type="EMBL" id="RZS63677.1"/>
    </source>
</evidence>
<feature type="domain" description="Zinc-ribbon 15" evidence="1">
    <location>
        <begin position="20"/>
        <end position="64"/>
    </location>
</feature>
<dbReference type="OrthoDB" id="4377018at2"/>
<comment type="caution">
    <text evidence="2">The sequence shown here is derived from an EMBL/GenBank/DDBJ whole genome shotgun (WGS) entry which is preliminary data.</text>
</comment>
<dbReference type="EMBL" id="SGWY01000004">
    <property type="protein sequence ID" value="RZS63677.1"/>
    <property type="molecule type" value="Genomic_DNA"/>
</dbReference>
<evidence type="ECO:0000313" key="3">
    <source>
        <dbReference type="Proteomes" id="UP000293289"/>
    </source>
</evidence>
<organism evidence="2 3">
    <name type="scientific">Agromyces ramosus</name>
    <dbReference type="NCBI Taxonomy" id="33879"/>
    <lineage>
        <taxon>Bacteria</taxon>
        <taxon>Bacillati</taxon>
        <taxon>Actinomycetota</taxon>
        <taxon>Actinomycetes</taxon>
        <taxon>Micrococcales</taxon>
        <taxon>Microbacteriaceae</taxon>
        <taxon>Agromyces</taxon>
    </lineage>
</organism>
<dbReference type="Proteomes" id="UP000293289">
    <property type="component" value="Unassembled WGS sequence"/>
</dbReference>
<keyword evidence="3" id="KW-1185">Reference proteome</keyword>
<dbReference type="RefSeq" id="WP_130354396.1">
    <property type="nucleotide sequence ID" value="NZ_SGWY01000004.1"/>
</dbReference>
<evidence type="ECO:0000259" key="1">
    <source>
        <dbReference type="Pfam" id="PF17032"/>
    </source>
</evidence>